<comment type="caution">
    <text evidence="3">The sequence shown here is derived from an EMBL/GenBank/DDBJ whole genome shotgun (WGS) entry which is preliminary data.</text>
</comment>
<evidence type="ECO:0000259" key="2">
    <source>
        <dbReference type="Pfam" id="PF14343"/>
    </source>
</evidence>
<reference evidence="3" key="1">
    <citation type="journal article" date="2014" name="Int. J. Syst. Evol. Microbiol.">
        <title>Complete genome sequence of Corynebacterium casei LMG S-19264T (=DSM 44701T), isolated from a smear-ripened cheese.</title>
        <authorList>
            <consortium name="US DOE Joint Genome Institute (JGI-PGF)"/>
            <person name="Walter F."/>
            <person name="Albersmeier A."/>
            <person name="Kalinowski J."/>
            <person name="Ruckert C."/>
        </authorList>
    </citation>
    <scope>NUCLEOTIDE SEQUENCE</scope>
    <source>
        <strain evidence="3">JCM 14371</strain>
    </source>
</reference>
<dbReference type="AlphaFoldDB" id="A0A917UJX6"/>
<keyword evidence="4" id="KW-1185">Reference proteome</keyword>
<dbReference type="InterPro" id="IPR025748">
    <property type="entry name" value="PrcB_C_dom"/>
</dbReference>
<protein>
    <recommendedName>
        <fullName evidence="2">PrcB C-terminal domain-containing protein</fullName>
    </recommendedName>
</protein>
<dbReference type="EMBL" id="BMOE01000001">
    <property type="protein sequence ID" value="GGJ62861.1"/>
    <property type="molecule type" value="Genomic_DNA"/>
</dbReference>
<gene>
    <name evidence="3" type="ORF">GCM10008939_03380</name>
</gene>
<feature type="region of interest" description="Disordered" evidence="1">
    <location>
        <begin position="191"/>
        <end position="225"/>
    </location>
</feature>
<feature type="domain" description="PrcB C-terminal" evidence="2">
    <location>
        <begin position="275"/>
        <end position="329"/>
    </location>
</feature>
<proteinExistence type="predicted"/>
<name>A0A917UJX6_9DEIO</name>
<evidence type="ECO:0000313" key="4">
    <source>
        <dbReference type="Proteomes" id="UP000635726"/>
    </source>
</evidence>
<dbReference type="Proteomes" id="UP000635726">
    <property type="component" value="Unassembled WGS sequence"/>
</dbReference>
<reference evidence="3" key="2">
    <citation type="submission" date="2020-09" db="EMBL/GenBank/DDBJ databases">
        <authorList>
            <person name="Sun Q."/>
            <person name="Ohkuma M."/>
        </authorList>
    </citation>
    <scope>NUCLEOTIDE SEQUENCE</scope>
    <source>
        <strain evidence="3">JCM 14371</strain>
    </source>
</reference>
<sequence length="350" mass="35110">MQTPTNLSVHEALFYGGSQQRVAWVYGTLGGNAQGSVKLGDKVVTLRPQVSGDALGLDGTLSVDGKATYSGTTSATAARVNVTRGTGGYSVQALGNVDAVYASENGMWYRLTGPVTQGQTVLATPAPANALRGAGDLTDAEADALGTQLKAQGPLIVAVLPDSSLPDAALKVDPDQNPDRHTLTGLYVQAGIPQSPTAPPVTTTPGTTSPSTGTPGTQASGAARQLAGGTNASAEGFAVIVARDSGSLGTLYATAYGRQTNRPTPPALASGHSAVGVFLGQRPTGGYSVSLNNARIVGGVLELSLNVSAPGAGTITTQALTSPWIIADVTGTFSSVVVKDAATGRPLNGN</sequence>
<accession>A0A917UJX6</accession>
<dbReference type="Pfam" id="PF14343">
    <property type="entry name" value="PrcB_C"/>
    <property type="match status" value="1"/>
</dbReference>
<feature type="compositionally biased region" description="Low complexity" evidence="1">
    <location>
        <begin position="200"/>
        <end position="223"/>
    </location>
</feature>
<organism evidence="3 4">
    <name type="scientific">Deinococcus aquiradiocola</name>
    <dbReference type="NCBI Taxonomy" id="393059"/>
    <lineage>
        <taxon>Bacteria</taxon>
        <taxon>Thermotogati</taxon>
        <taxon>Deinococcota</taxon>
        <taxon>Deinococci</taxon>
        <taxon>Deinococcales</taxon>
        <taxon>Deinococcaceae</taxon>
        <taxon>Deinococcus</taxon>
    </lineage>
</organism>
<evidence type="ECO:0000256" key="1">
    <source>
        <dbReference type="SAM" id="MobiDB-lite"/>
    </source>
</evidence>
<evidence type="ECO:0000313" key="3">
    <source>
        <dbReference type="EMBL" id="GGJ62861.1"/>
    </source>
</evidence>